<dbReference type="SUPFAM" id="SSF55120">
    <property type="entry name" value="Pseudouridine synthase"/>
    <property type="match status" value="1"/>
</dbReference>
<dbReference type="HAMAP" id="MF_01080">
    <property type="entry name" value="TruB_bact"/>
    <property type="match status" value="1"/>
</dbReference>
<evidence type="ECO:0000256" key="2">
    <source>
        <dbReference type="ARBA" id="ARBA00005642"/>
    </source>
</evidence>
<dbReference type="EMBL" id="JAGQLK010000031">
    <property type="protein sequence ID" value="MCA9383144.1"/>
    <property type="molecule type" value="Genomic_DNA"/>
</dbReference>
<dbReference type="GO" id="GO:0003723">
    <property type="term" value="F:RNA binding"/>
    <property type="evidence" value="ECO:0007669"/>
    <property type="project" value="InterPro"/>
</dbReference>
<dbReference type="InterPro" id="IPR002501">
    <property type="entry name" value="PsdUridine_synth_N"/>
</dbReference>
<evidence type="ECO:0000256" key="3">
    <source>
        <dbReference type="ARBA" id="ARBA00022694"/>
    </source>
</evidence>
<name>A0A955RJ74_9BACT</name>
<dbReference type="PANTHER" id="PTHR13767">
    <property type="entry name" value="TRNA-PSEUDOURIDINE SYNTHASE"/>
    <property type="match status" value="1"/>
</dbReference>
<sequence length="278" mass="31348">MEMKYELNKIYRDEFGRPTAILALDKEAGISSHDLVDKVRRNLDYKKVGHAGALDNFATGLMIILVGKATKLSDTLINKDKQYHAQILLGIATDTQDPEGVITDAKQIDSIDKDSISKLLQDEFLGNIEQHVSVYSSVKVDGAKLRILMRDERFDNEIVEDGNKKFIKMLPKEGVSAKEKMVEVPRREIEITNIELVDAKEIETEDLPTKYLIGNKIQEGDRWALLDIVVDCSKGTYVRQLAEDIGKRLGYPASLLNLRRTRIANVYLDNAISLDLIS</sequence>
<accession>A0A955RJ74</accession>
<gene>
    <name evidence="5" type="primary">truB</name>
    <name evidence="7" type="ORF">KC909_02155</name>
</gene>
<evidence type="ECO:0000256" key="1">
    <source>
        <dbReference type="ARBA" id="ARBA00000385"/>
    </source>
</evidence>
<dbReference type="EC" id="5.4.99.25" evidence="5"/>
<dbReference type="Proteomes" id="UP000783287">
    <property type="component" value="Unassembled WGS sequence"/>
</dbReference>
<comment type="function">
    <text evidence="5">Responsible for synthesis of pseudouridine from uracil-55 in the psi GC loop of transfer RNAs.</text>
</comment>
<protein>
    <recommendedName>
        <fullName evidence="5">tRNA pseudouridine synthase B</fullName>
        <ecNumber evidence="5">5.4.99.25</ecNumber>
    </recommendedName>
    <alternativeName>
        <fullName evidence="5">tRNA pseudouridine(55) synthase</fullName>
        <shortName evidence="5">Psi55 synthase</shortName>
    </alternativeName>
    <alternativeName>
        <fullName evidence="5">tRNA pseudouridylate synthase</fullName>
    </alternativeName>
    <alternativeName>
        <fullName evidence="5">tRNA-uridine isomerase</fullName>
    </alternativeName>
</protein>
<dbReference type="GO" id="GO:0031119">
    <property type="term" value="P:tRNA pseudouridine synthesis"/>
    <property type="evidence" value="ECO:0007669"/>
    <property type="project" value="UniProtKB-UniRule"/>
</dbReference>
<dbReference type="Gene3D" id="3.30.2350.10">
    <property type="entry name" value="Pseudouridine synthase"/>
    <property type="match status" value="1"/>
</dbReference>
<dbReference type="InterPro" id="IPR020103">
    <property type="entry name" value="PsdUridine_synth_cat_dom_sf"/>
</dbReference>
<evidence type="ECO:0000259" key="6">
    <source>
        <dbReference type="Pfam" id="PF01509"/>
    </source>
</evidence>
<dbReference type="GO" id="GO:0160148">
    <property type="term" value="F:tRNA pseudouridine(55) synthase activity"/>
    <property type="evidence" value="ECO:0007669"/>
    <property type="project" value="UniProtKB-EC"/>
</dbReference>
<evidence type="ECO:0000256" key="4">
    <source>
        <dbReference type="ARBA" id="ARBA00023235"/>
    </source>
</evidence>
<dbReference type="Pfam" id="PF01509">
    <property type="entry name" value="TruB_N"/>
    <property type="match status" value="1"/>
</dbReference>
<reference evidence="7" key="1">
    <citation type="submission" date="2020-04" db="EMBL/GenBank/DDBJ databases">
        <authorList>
            <person name="Zhang T."/>
        </authorList>
    </citation>
    <scope>NUCLEOTIDE SEQUENCE</scope>
    <source>
        <strain evidence="7">HKST-UBA14</strain>
    </source>
</reference>
<reference evidence="7" key="2">
    <citation type="journal article" date="2021" name="Microbiome">
        <title>Successional dynamics and alternative stable states in a saline activated sludge microbial community over 9 years.</title>
        <authorList>
            <person name="Wang Y."/>
            <person name="Ye J."/>
            <person name="Ju F."/>
            <person name="Liu L."/>
            <person name="Boyd J.A."/>
            <person name="Deng Y."/>
            <person name="Parks D.H."/>
            <person name="Jiang X."/>
            <person name="Yin X."/>
            <person name="Woodcroft B.J."/>
            <person name="Tyson G.W."/>
            <person name="Hugenholtz P."/>
            <person name="Polz M.F."/>
            <person name="Zhang T."/>
        </authorList>
    </citation>
    <scope>NUCLEOTIDE SEQUENCE</scope>
    <source>
        <strain evidence="7">HKST-UBA14</strain>
    </source>
</reference>
<proteinExistence type="inferred from homology"/>
<organism evidence="7 8">
    <name type="scientific">Candidatus Dojkabacteria bacterium</name>
    <dbReference type="NCBI Taxonomy" id="2099670"/>
    <lineage>
        <taxon>Bacteria</taxon>
        <taxon>Candidatus Dojkabacteria</taxon>
    </lineage>
</organism>
<feature type="domain" description="Pseudouridine synthase II N-terminal" evidence="6">
    <location>
        <begin position="40"/>
        <end position="152"/>
    </location>
</feature>
<comment type="similarity">
    <text evidence="2 5">Belongs to the pseudouridine synthase TruB family. Type 1 subfamily.</text>
</comment>
<evidence type="ECO:0000313" key="8">
    <source>
        <dbReference type="Proteomes" id="UP000783287"/>
    </source>
</evidence>
<keyword evidence="3 5" id="KW-0819">tRNA processing</keyword>
<dbReference type="AlphaFoldDB" id="A0A955RJ74"/>
<evidence type="ECO:0000256" key="5">
    <source>
        <dbReference type="HAMAP-Rule" id="MF_01080"/>
    </source>
</evidence>
<dbReference type="GO" id="GO:1990481">
    <property type="term" value="P:mRNA pseudouridine synthesis"/>
    <property type="evidence" value="ECO:0007669"/>
    <property type="project" value="TreeGrafter"/>
</dbReference>
<evidence type="ECO:0000313" key="7">
    <source>
        <dbReference type="EMBL" id="MCA9383144.1"/>
    </source>
</evidence>
<feature type="active site" description="Nucleophile" evidence="5">
    <location>
        <position position="55"/>
    </location>
</feature>
<dbReference type="PANTHER" id="PTHR13767:SF2">
    <property type="entry name" value="PSEUDOURIDYLATE SYNTHASE TRUB1"/>
    <property type="match status" value="1"/>
</dbReference>
<dbReference type="InterPro" id="IPR014780">
    <property type="entry name" value="tRNA_psdUridine_synth_TruB"/>
</dbReference>
<keyword evidence="4 5" id="KW-0413">Isomerase</keyword>
<comment type="catalytic activity">
    <reaction evidence="1 5">
        <text>uridine(55) in tRNA = pseudouridine(55) in tRNA</text>
        <dbReference type="Rhea" id="RHEA:42532"/>
        <dbReference type="Rhea" id="RHEA-COMP:10101"/>
        <dbReference type="Rhea" id="RHEA-COMP:10102"/>
        <dbReference type="ChEBI" id="CHEBI:65314"/>
        <dbReference type="ChEBI" id="CHEBI:65315"/>
        <dbReference type="EC" id="5.4.99.25"/>
    </reaction>
</comment>
<comment type="caution">
    <text evidence="7">The sequence shown here is derived from an EMBL/GenBank/DDBJ whole genome shotgun (WGS) entry which is preliminary data.</text>
</comment>